<dbReference type="OrthoDB" id="3918718at2759"/>
<reference evidence="1" key="1">
    <citation type="journal article" date="2020" name="Stud. Mycol.">
        <title>101 Dothideomycetes genomes: a test case for predicting lifestyles and emergence of pathogens.</title>
        <authorList>
            <person name="Haridas S."/>
            <person name="Albert R."/>
            <person name="Binder M."/>
            <person name="Bloem J."/>
            <person name="Labutti K."/>
            <person name="Salamov A."/>
            <person name="Andreopoulos B."/>
            <person name="Baker S."/>
            <person name="Barry K."/>
            <person name="Bills G."/>
            <person name="Bluhm B."/>
            <person name="Cannon C."/>
            <person name="Castanera R."/>
            <person name="Culley D."/>
            <person name="Daum C."/>
            <person name="Ezra D."/>
            <person name="Gonzalez J."/>
            <person name="Henrissat B."/>
            <person name="Kuo A."/>
            <person name="Liang C."/>
            <person name="Lipzen A."/>
            <person name="Lutzoni F."/>
            <person name="Magnuson J."/>
            <person name="Mondo S."/>
            <person name="Nolan M."/>
            <person name="Ohm R."/>
            <person name="Pangilinan J."/>
            <person name="Park H.-J."/>
            <person name="Ramirez L."/>
            <person name="Alfaro M."/>
            <person name="Sun H."/>
            <person name="Tritt A."/>
            <person name="Yoshinaga Y."/>
            <person name="Zwiers L.-H."/>
            <person name="Turgeon B."/>
            <person name="Goodwin S."/>
            <person name="Spatafora J."/>
            <person name="Crous P."/>
            <person name="Grigoriev I."/>
        </authorList>
    </citation>
    <scope>NUCLEOTIDE SEQUENCE</scope>
    <source>
        <strain evidence="1">CBS 116005</strain>
    </source>
</reference>
<proteinExistence type="predicted"/>
<protein>
    <submittedName>
        <fullName evidence="1">Uncharacterized protein</fullName>
    </submittedName>
</protein>
<name>A0A6G1KWN9_9PEZI</name>
<dbReference type="AlphaFoldDB" id="A0A6G1KWN9"/>
<keyword evidence="2" id="KW-1185">Reference proteome</keyword>
<dbReference type="Proteomes" id="UP000799436">
    <property type="component" value="Unassembled WGS sequence"/>
</dbReference>
<dbReference type="EMBL" id="ML995901">
    <property type="protein sequence ID" value="KAF2765093.1"/>
    <property type="molecule type" value="Genomic_DNA"/>
</dbReference>
<accession>A0A6G1KWN9</accession>
<evidence type="ECO:0000313" key="2">
    <source>
        <dbReference type="Proteomes" id="UP000799436"/>
    </source>
</evidence>
<organism evidence="1 2">
    <name type="scientific">Teratosphaeria nubilosa</name>
    <dbReference type="NCBI Taxonomy" id="161662"/>
    <lineage>
        <taxon>Eukaryota</taxon>
        <taxon>Fungi</taxon>
        <taxon>Dikarya</taxon>
        <taxon>Ascomycota</taxon>
        <taxon>Pezizomycotina</taxon>
        <taxon>Dothideomycetes</taxon>
        <taxon>Dothideomycetidae</taxon>
        <taxon>Mycosphaerellales</taxon>
        <taxon>Teratosphaeriaceae</taxon>
        <taxon>Teratosphaeria</taxon>
    </lineage>
</organism>
<gene>
    <name evidence="1" type="ORF">EJ03DRAFT_220273</name>
</gene>
<evidence type="ECO:0000313" key="1">
    <source>
        <dbReference type="EMBL" id="KAF2765093.1"/>
    </source>
</evidence>
<sequence length="166" mass="18367">MDNGSRSEQFERKAKAPKPMVEDDFLARPMLTKREKDIINFCSPYSDLSFTRINAKIPFKLEDTAPANNSSKAKSFRTFLPCADLLEAELSRVIGLGWIKHRIDVEGGSGKLVLPEAGAWEGIRGQAFSAAAEVEHDLLLRLHTVNVAVTGLEVPRSGWQGGWAWA</sequence>